<dbReference type="PROSITE" id="PS01171">
    <property type="entry name" value="RIBOSOMAL_L21E"/>
    <property type="match status" value="1"/>
</dbReference>
<keyword evidence="3" id="KW-0687">Ribonucleoprotein</keyword>
<dbReference type="InterPro" id="IPR018259">
    <property type="entry name" value="Ribosomal_eL21_CS"/>
</dbReference>
<evidence type="ECO:0000256" key="2">
    <source>
        <dbReference type="ARBA" id="ARBA00022980"/>
    </source>
</evidence>
<dbReference type="FunFam" id="2.30.30.70:FF:000001">
    <property type="entry name" value="60S ribosomal protein L21"/>
    <property type="match status" value="1"/>
</dbReference>
<dbReference type="GO" id="GO:0005840">
    <property type="term" value="C:ribosome"/>
    <property type="evidence" value="ECO:0007669"/>
    <property type="project" value="UniProtKB-KW"/>
</dbReference>
<comment type="similarity">
    <text evidence="1">Belongs to the eukaryotic ribosomal protein eL21 family.</text>
</comment>
<keyword evidence="2 4" id="KW-0689">Ribosomal protein</keyword>
<accession>I7J8J3</accession>
<keyword evidence="5" id="KW-1185">Reference proteome</keyword>
<sequence>MPHSFGIRSRTRKKYSKAFRRHGMSTVGRCLQTFKRGEYVDIICDPAQHRGMPHSFYHGRTGIVYNVAPRALSVMVRKVVGNREILKRINVHIDHVRKSRCREDFINRVKANDRAKNEAKARGESAPLCKRQPAGVSPGYIVKADPNSIITMDAIPFVEKY</sequence>
<dbReference type="EMBL" id="FO082871">
    <property type="protein sequence ID" value="CCF72889.1"/>
    <property type="molecule type" value="Genomic_DNA"/>
</dbReference>
<reference evidence="4 5" key="1">
    <citation type="journal article" date="2012" name="Nucleic Acids Res.">
        <title>Sequencing of the smallest Apicomplexan genome from the human pathogen Babesia microti.</title>
        <authorList>
            <person name="Cornillot E."/>
            <person name="Hadj-Kaddour K."/>
            <person name="Dassouli A."/>
            <person name="Noel B."/>
            <person name="Ranwez V."/>
            <person name="Vacherie B."/>
            <person name="Augagneur Y."/>
            <person name="Bres V."/>
            <person name="Duclos A."/>
            <person name="Randazzo S."/>
            <person name="Carcy B."/>
            <person name="Debierre-Grockiego F."/>
            <person name="Delbecq S."/>
            <person name="Moubri-Menage K."/>
            <person name="Shams-Eldin H."/>
            <person name="Usmani-Brown S."/>
            <person name="Bringaud F."/>
            <person name="Wincker P."/>
            <person name="Vivares C.P."/>
            <person name="Schwarz R.T."/>
            <person name="Schetters T.P."/>
            <person name="Krause P.J."/>
            <person name="Gorenflot A."/>
            <person name="Berry V."/>
            <person name="Barbe V."/>
            <person name="Ben Mamoun C."/>
        </authorList>
    </citation>
    <scope>NUCLEOTIDE SEQUENCE [LARGE SCALE GENOMIC DNA]</scope>
    <source>
        <strain evidence="4 5">RI</strain>
    </source>
</reference>
<dbReference type="GO" id="GO:0006412">
    <property type="term" value="P:translation"/>
    <property type="evidence" value="ECO:0007669"/>
    <property type="project" value="InterPro"/>
</dbReference>
<dbReference type="VEuPathDB" id="PiroplasmaDB:BMR1_01G02155"/>
<dbReference type="InterPro" id="IPR008991">
    <property type="entry name" value="Translation_prot_SH3-like_sf"/>
</dbReference>
<evidence type="ECO:0000313" key="4">
    <source>
        <dbReference type="EMBL" id="CCF72889.1"/>
    </source>
</evidence>
<dbReference type="GeneID" id="24423503"/>
<dbReference type="Gene3D" id="2.30.30.70">
    <property type="entry name" value="Ribosomal protein L21"/>
    <property type="match status" value="1"/>
</dbReference>
<reference evidence="4 5" key="2">
    <citation type="journal article" date="2013" name="PLoS ONE">
        <title>Whole genome mapping and re-organization of the nuclear and mitochondrial genomes of Babesia microti isolates.</title>
        <authorList>
            <person name="Cornillot E."/>
            <person name="Dassouli A."/>
            <person name="Garg A."/>
            <person name="Pachikara N."/>
            <person name="Randazzo S."/>
            <person name="Depoix D."/>
            <person name="Carcy B."/>
            <person name="Delbecq S."/>
            <person name="Frutos R."/>
            <person name="Silva J.C."/>
            <person name="Sutton R."/>
            <person name="Krause P.J."/>
            <person name="Mamoun C.B."/>
        </authorList>
    </citation>
    <scope>NUCLEOTIDE SEQUENCE [LARGE SCALE GENOMIC DNA]</scope>
    <source>
        <strain evidence="4 5">RI</strain>
    </source>
</reference>
<dbReference type="Pfam" id="PF01157">
    <property type="entry name" value="Ribosomal_L21e"/>
    <property type="match status" value="1"/>
</dbReference>
<evidence type="ECO:0000256" key="1">
    <source>
        <dbReference type="ARBA" id="ARBA00008427"/>
    </source>
</evidence>
<name>I7J8J3_BABMR</name>
<dbReference type="GO" id="GO:0003735">
    <property type="term" value="F:structural constituent of ribosome"/>
    <property type="evidence" value="ECO:0007669"/>
    <property type="project" value="InterPro"/>
</dbReference>
<evidence type="ECO:0000313" key="5">
    <source>
        <dbReference type="Proteomes" id="UP000002899"/>
    </source>
</evidence>
<dbReference type="GO" id="GO:1990904">
    <property type="term" value="C:ribonucleoprotein complex"/>
    <property type="evidence" value="ECO:0007669"/>
    <property type="project" value="UniProtKB-KW"/>
</dbReference>
<dbReference type="Proteomes" id="UP000002899">
    <property type="component" value="Chromosome I"/>
</dbReference>
<dbReference type="InterPro" id="IPR001147">
    <property type="entry name" value="Ribosomal_eL21"/>
</dbReference>
<dbReference type="OMA" id="INYGDYV"/>
<gene>
    <name evidence="4" type="ORF">BMR1_01G02155</name>
</gene>
<reference evidence="4 5" key="3">
    <citation type="journal article" date="2016" name="Sci. Rep.">
        <title>Genome-wide diversity and gene expression profiling of Babesia microti isolates identify polymorphic genes that mediate host-pathogen interactions.</title>
        <authorList>
            <person name="Silva J.C."/>
            <person name="Cornillot E."/>
            <person name="McCracken C."/>
            <person name="Usmani-Brown S."/>
            <person name="Dwivedi A."/>
            <person name="Ifeonu O.O."/>
            <person name="Crabtree J."/>
            <person name="Gotia H.T."/>
            <person name="Virji A.Z."/>
            <person name="Reynes C."/>
            <person name="Colinge J."/>
            <person name="Kumar V."/>
            <person name="Lawres L."/>
            <person name="Pazzi J.E."/>
            <person name="Pablo J.V."/>
            <person name="Hung C."/>
            <person name="Brancato J."/>
            <person name="Kumari P."/>
            <person name="Orvis J."/>
            <person name="Tretina K."/>
            <person name="Chibucos M."/>
            <person name="Ott S."/>
            <person name="Sadzewicz L."/>
            <person name="Sengamalay N."/>
            <person name="Shetty A.C."/>
            <person name="Su Q."/>
            <person name="Tallon L."/>
            <person name="Fraser C.M."/>
            <person name="Frutos R."/>
            <person name="Molina D.M."/>
            <person name="Krause P.J."/>
            <person name="Ben Mamoun C."/>
        </authorList>
    </citation>
    <scope>NUCLEOTIDE SEQUENCE [LARGE SCALE GENOMIC DNA]</scope>
    <source>
        <strain evidence="4 5">RI</strain>
    </source>
</reference>
<dbReference type="AlphaFoldDB" id="I7J8J3"/>
<dbReference type="PANTHER" id="PTHR20981">
    <property type="entry name" value="60S RIBOSOMAL PROTEIN L21"/>
    <property type="match status" value="1"/>
</dbReference>
<dbReference type="OrthoDB" id="1539250at2759"/>
<protein>
    <submittedName>
        <fullName evidence="4">Large subunit ribosomal protein L21e</fullName>
    </submittedName>
</protein>
<evidence type="ECO:0000256" key="3">
    <source>
        <dbReference type="ARBA" id="ARBA00023274"/>
    </source>
</evidence>
<proteinExistence type="inferred from homology"/>
<organism evidence="4 5">
    <name type="scientific">Babesia microti (strain RI)</name>
    <dbReference type="NCBI Taxonomy" id="1133968"/>
    <lineage>
        <taxon>Eukaryota</taxon>
        <taxon>Sar</taxon>
        <taxon>Alveolata</taxon>
        <taxon>Apicomplexa</taxon>
        <taxon>Aconoidasida</taxon>
        <taxon>Piroplasmida</taxon>
        <taxon>Babesiidae</taxon>
        <taxon>Babesia</taxon>
    </lineage>
</organism>
<dbReference type="KEGG" id="bmic:BMR1_01G02155"/>
<dbReference type="InterPro" id="IPR036948">
    <property type="entry name" value="Ribosomal_eL21_sf"/>
</dbReference>
<dbReference type="Gene3D" id="6.10.250.3260">
    <property type="match status" value="1"/>
</dbReference>
<dbReference type="SUPFAM" id="SSF50104">
    <property type="entry name" value="Translation proteins SH3-like domain"/>
    <property type="match status" value="1"/>
</dbReference>
<dbReference type="RefSeq" id="XP_012647498.1">
    <property type="nucleotide sequence ID" value="XM_012792044.1"/>
</dbReference>